<dbReference type="AlphaFoldDB" id="A0A9N9GRU0"/>
<gene>
    <name evidence="1" type="ORF">PBRASI_LOCUS9149</name>
</gene>
<evidence type="ECO:0000313" key="1">
    <source>
        <dbReference type="EMBL" id="CAG8629102.1"/>
    </source>
</evidence>
<dbReference type="Proteomes" id="UP000789739">
    <property type="component" value="Unassembled WGS sequence"/>
</dbReference>
<protein>
    <submittedName>
        <fullName evidence="1">10927_t:CDS:1</fullName>
    </submittedName>
</protein>
<reference evidence="1" key="1">
    <citation type="submission" date="2021-06" db="EMBL/GenBank/DDBJ databases">
        <authorList>
            <person name="Kallberg Y."/>
            <person name="Tangrot J."/>
            <person name="Rosling A."/>
        </authorList>
    </citation>
    <scope>NUCLEOTIDE SEQUENCE</scope>
    <source>
        <strain evidence="1">BR232B</strain>
    </source>
</reference>
<dbReference type="EMBL" id="CAJVPI010001864">
    <property type="protein sequence ID" value="CAG8629102.1"/>
    <property type="molecule type" value="Genomic_DNA"/>
</dbReference>
<name>A0A9N9GRU0_9GLOM</name>
<organism evidence="1 2">
    <name type="scientific">Paraglomus brasilianum</name>
    <dbReference type="NCBI Taxonomy" id="144538"/>
    <lineage>
        <taxon>Eukaryota</taxon>
        <taxon>Fungi</taxon>
        <taxon>Fungi incertae sedis</taxon>
        <taxon>Mucoromycota</taxon>
        <taxon>Glomeromycotina</taxon>
        <taxon>Glomeromycetes</taxon>
        <taxon>Paraglomerales</taxon>
        <taxon>Paraglomeraceae</taxon>
        <taxon>Paraglomus</taxon>
    </lineage>
</organism>
<sequence length="96" mass="10735">NRLSVARPQFQEFFNVVVFNLYADNPPVCPFGKGQIRFADEQFLASSSSSGEHRVAFVYLVLVRQYCTDDRLYSGESTLSSTVADLKIDNIPRAPG</sequence>
<evidence type="ECO:0000313" key="2">
    <source>
        <dbReference type="Proteomes" id="UP000789739"/>
    </source>
</evidence>
<proteinExistence type="predicted"/>
<accession>A0A9N9GRU0</accession>
<comment type="caution">
    <text evidence="1">The sequence shown here is derived from an EMBL/GenBank/DDBJ whole genome shotgun (WGS) entry which is preliminary data.</text>
</comment>
<keyword evidence="2" id="KW-1185">Reference proteome</keyword>
<feature type="non-terminal residue" evidence="1">
    <location>
        <position position="1"/>
    </location>
</feature>